<dbReference type="RefSeq" id="WP_110251896.1">
    <property type="nucleotide sequence ID" value="NZ_QJJR01000012.1"/>
</dbReference>
<protein>
    <recommendedName>
        <fullName evidence="3">DUF327 family protein</fullName>
    </recommendedName>
</protein>
<sequence>MKINKDIRAQIDQSKLVQQTGQRQGIDFQKMVQTQAQKMQGYELEKLMENIQKQGDKVVRYRTIRELAKYKRMVKDFVKETVDFGLGLSHSHSFNTTGSNRKLTLVKTIDDKLVDLTEAILADEERSIDLLSLIGEIKGLLINLYS</sequence>
<dbReference type="OrthoDB" id="1680946at2"/>
<dbReference type="Proteomes" id="UP000247922">
    <property type="component" value="Unassembled WGS sequence"/>
</dbReference>
<evidence type="ECO:0008006" key="3">
    <source>
        <dbReference type="Google" id="ProtNLM"/>
    </source>
</evidence>
<comment type="caution">
    <text evidence="1">The sequence shown here is derived from an EMBL/GenBank/DDBJ whole genome shotgun (WGS) entry which is preliminary data.</text>
</comment>
<dbReference type="InterPro" id="IPR024042">
    <property type="entry name" value="TM1646-like_dom_sf"/>
</dbReference>
<keyword evidence="2" id="KW-1185">Reference proteome</keyword>
<dbReference type="InterPro" id="IPR005585">
    <property type="entry name" value="DUF327"/>
</dbReference>
<evidence type="ECO:0000313" key="1">
    <source>
        <dbReference type="EMBL" id="PXW88487.1"/>
    </source>
</evidence>
<dbReference type="Pfam" id="PF03885">
    <property type="entry name" value="DUF327"/>
    <property type="match status" value="1"/>
</dbReference>
<name>A0A2V3W2G4_9BACI</name>
<gene>
    <name evidence="1" type="ORF">DES38_11255</name>
</gene>
<dbReference type="EMBL" id="QJJR01000012">
    <property type="protein sequence ID" value="PXW88487.1"/>
    <property type="molecule type" value="Genomic_DNA"/>
</dbReference>
<organism evidence="1 2">
    <name type="scientific">Streptohalobacillus salinus</name>
    <dbReference type="NCBI Taxonomy" id="621096"/>
    <lineage>
        <taxon>Bacteria</taxon>
        <taxon>Bacillati</taxon>
        <taxon>Bacillota</taxon>
        <taxon>Bacilli</taxon>
        <taxon>Bacillales</taxon>
        <taxon>Bacillaceae</taxon>
        <taxon>Streptohalobacillus</taxon>
    </lineage>
</organism>
<dbReference type="AlphaFoldDB" id="A0A2V3W2G4"/>
<dbReference type="Gene3D" id="1.20.120.490">
    <property type="entry name" value="Hypothetical protein TM1646-like domain"/>
    <property type="match status" value="1"/>
</dbReference>
<dbReference type="SUPFAM" id="SSF158397">
    <property type="entry name" value="TM1646-like"/>
    <property type="match status" value="1"/>
</dbReference>
<accession>A0A2V3W2G4</accession>
<proteinExistence type="predicted"/>
<reference evidence="1 2" key="1">
    <citation type="submission" date="2018-05" db="EMBL/GenBank/DDBJ databases">
        <title>Genomic Encyclopedia of Type Strains, Phase IV (KMG-IV): sequencing the most valuable type-strain genomes for metagenomic binning, comparative biology and taxonomic classification.</title>
        <authorList>
            <person name="Goeker M."/>
        </authorList>
    </citation>
    <scope>NUCLEOTIDE SEQUENCE [LARGE SCALE GENOMIC DNA]</scope>
    <source>
        <strain evidence="1 2">DSM 22440</strain>
    </source>
</reference>
<evidence type="ECO:0000313" key="2">
    <source>
        <dbReference type="Proteomes" id="UP000247922"/>
    </source>
</evidence>